<dbReference type="AlphaFoldDB" id="A0A1A3P1H4"/>
<feature type="DNA-binding region" description="H-T-H motif" evidence="2">
    <location>
        <begin position="5"/>
        <end position="24"/>
    </location>
</feature>
<evidence type="ECO:0000313" key="4">
    <source>
        <dbReference type="EMBL" id="OBK27119.1"/>
    </source>
</evidence>
<evidence type="ECO:0000256" key="2">
    <source>
        <dbReference type="PROSITE-ProRule" id="PRU00335"/>
    </source>
</evidence>
<dbReference type="Proteomes" id="UP000093928">
    <property type="component" value="Unassembled WGS sequence"/>
</dbReference>
<gene>
    <name evidence="4" type="ORF">A5634_01545</name>
</gene>
<comment type="caution">
    <text evidence="4">The sequence shown here is derived from an EMBL/GenBank/DDBJ whole genome shotgun (WGS) entry which is preliminary data.</text>
</comment>
<sequence>MAGTTMEDIGRQAGVSRATVYRYFSGREAVISGVIIRATERYLNRIAPRIATHRDLGSALVDFIEVTVRAARREPIIGLLFGSDHELAVVGLGENTSASLFELVTEFLRPVFVAHWSDVEAGVSIDDAAEWVLRTILSLLTVRGPRERSRDGRRTYLRRFLIPTIVGRDPKLVDATE</sequence>
<dbReference type="SUPFAM" id="SSF46689">
    <property type="entry name" value="Homeodomain-like"/>
    <property type="match status" value="1"/>
</dbReference>
<dbReference type="Gene3D" id="1.10.357.10">
    <property type="entry name" value="Tetracycline Repressor, domain 2"/>
    <property type="match status" value="1"/>
</dbReference>
<evidence type="ECO:0000313" key="5">
    <source>
        <dbReference type="Proteomes" id="UP000093928"/>
    </source>
</evidence>
<dbReference type="InterPro" id="IPR009057">
    <property type="entry name" value="Homeodomain-like_sf"/>
</dbReference>
<protein>
    <submittedName>
        <fullName evidence="4">TetR family transcriptional regulator</fullName>
    </submittedName>
</protein>
<organism evidence="4 5">
    <name type="scientific">Mycobacterium asiaticum</name>
    <dbReference type="NCBI Taxonomy" id="1790"/>
    <lineage>
        <taxon>Bacteria</taxon>
        <taxon>Bacillati</taxon>
        <taxon>Actinomycetota</taxon>
        <taxon>Actinomycetes</taxon>
        <taxon>Mycobacteriales</taxon>
        <taxon>Mycobacteriaceae</taxon>
        <taxon>Mycobacterium</taxon>
    </lineage>
</organism>
<accession>A0A1A3P1H4</accession>
<feature type="domain" description="HTH tetR-type" evidence="3">
    <location>
        <begin position="1"/>
        <end position="42"/>
    </location>
</feature>
<evidence type="ECO:0000259" key="3">
    <source>
        <dbReference type="PROSITE" id="PS50977"/>
    </source>
</evidence>
<dbReference type="EMBL" id="LZLS01000101">
    <property type="protein sequence ID" value="OBK27119.1"/>
    <property type="molecule type" value="Genomic_DNA"/>
</dbReference>
<dbReference type="GO" id="GO:0003677">
    <property type="term" value="F:DNA binding"/>
    <property type="evidence" value="ECO:0007669"/>
    <property type="project" value="UniProtKB-UniRule"/>
</dbReference>
<dbReference type="PROSITE" id="PS50977">
    <property type="entry name" value="HTH_TETR_2"/>
    <property type="match status" value="1"/>
</dbReference>
<proteinExistence type="predicted"/>
<dbReference type="InterPro" id="IPR001647">
    <property type="entry name" value="HTH_TetR"/>
</dbReference>
<evidence type="ECO:0000256" key="1">
    <source>
        <dbReference type="ARBA" id="ARBA00023125"/>
    </source>
</evidence>
<reference evidence="4 5" key="1">
    <citation type="submission" date="2016-06" db="EMBL/GenBank/DDBJ databases">
        <authorList>
            <person name="Kjaerup R.B."/>
            <person name="Dalgaard T.S."/>
            <person name="Juul-Madsen H.R."/>
        </authorList>
    </citation>
    <scope>NUCLEOTIDE SEQUENCE [LARGE SCALE GENOMIC DNA]</scope>
    <source>
        <strain evidence="4 5">1165133.8</strain>
    </source>
</reference>
<name>A0A1A3P1H4_MYCAS</name>
<dbReference type="Pfam" id="PF00440">
    <property type="entry name" value="TetR_N"/>
    <property type="match status" value="1"/>
</dbReference>
<keyword evidence="1 2" id="KW-0238">DNA-binding</keyword>